<name>A0A1C6RBE8_9ACTN</name>
<feature type="compositionally biased region" description="Basic and acidic residues" evidence="1">
    <location>
        <begin position="15"/>
        <end position="25"/>
    </location>
</feature>
<evidence type="ECO:0000313" key="3">
    <source>
        <dbReference type="Proteomes" id="UP000199699"/>
    </source>
</evidence>
<gene>
    <name evidence="2" type="ORF">GA0070616_0422</name>
</gene>
<organism evidence="2 3">
    <name type="scientific">Micromonospora nigra</name>
    <dbReference type="NCBI Taxonomy" id="145857"/>
    <lineage>
        <taxon>Bacteria</taxon>
        <taxon>Bacillati</taxon>
        <taxon>Actinomycetota</taxon>
        <taxon>Actinomycetes</taxon>
        <taxon>Micromonosporales</taxon>
        <taxon>Micromonosporaceae</taxon>
        <taxon>Micromonospora</taxon>
    </lineage>
</organism>
<evidence type="ECO:0000256" key="1">
    <source>
        <dbReference type="SAM" id="MobiDB-lite"/>
    </source>
</evidence>
<reference evidence="2 3" key="1">
    <citation type="submission" date="2016-06" db="EMBL/GenBank/DDBJ databases">
        <authorList>
            <person name="Kjaerup R.B."/>
            <person name="Dalgaard T.S."/>
            <person name="Juul-Madsen H.R."/>
        </authorList>
    </citation>
    <scope>NUCLEOTIDE SEQUENCE [LARGE SCALE GENOMIC DNA]</scope>
    <source>
        <strain evidence="2 3">DSM 43818</strain>
    </source>
</reference>
<sequence length="287" mass="31141">MVRRPSLAAGNDPSRPYDLETDRRSPSSSCLCGRARTRRVSAGRSRTWSTSPSTRRAARRSFRRDRENDDRPDRTPDAGSTGSVVPRPPAPRGTRVESSPASGIWRTPPAPFRNECGEPSLLSPRWRTPSGQRTALPHVPRTASVAFRLHGLRTRMPVSFGGWCRHCWGSAAAPESRRAIARALVSQKATPTRLAHWLVEYARVRRASGRPAEALEAVHRGAAIQRQLGDRSQEAMALDGAGEAYRELGAGGRGDRLPPTCGGGPPAVDQTAVPQVAPSAQLRAMVK</sequence>
<feature type="compositionally biased region" description="Low complexity" evidence="1">
    <location>
        <begin position="44"/>
        <end position="55"/>
    </location>
</feature>
<dbReference type="Gene3D" id="1.25.40.10">
    <property type="entry name" value="Tetratricopeptide repeat domain"/>
    <property type="match status" value="1"/>
</dbReference>
<dbReference type="SUPFAM" id="SSF48452">
    <property type="entry name" value="TPR-like"/>
    <property type="match status" value="1"/>
</dbReference>
<keyword evidence="3" id="KW-1185">Reference proteome</keyword>
<dbReference type="Proteomes" id="UP000199699">
    <property type="component" value="Unassembled WGS sequence"/>
</dbReference>
<evidence type="ECO:0008006" key="4">
    <source>
        <dbReference type="Google" id="ProtNLM"/>
    </source>
</evidence>
<accession>A0A1C6RBE8</accession>
<dbReference type="InterPro" id="IPR011990">
    <property type="entry name" value="TPR-like_helical_dom_sf"/>
</dbReference>
<protein>
    <recommendedName>
        <fullName evidence="4">Tetratricopeptide repeat protein</fullName>
    </recommendedName>
</protein>
<dbReference type="EMBL" id="FMHT01000003">
    <property type="protein sequence ID" value="SCL14374.1"/>
    <property type="molecule type" value="Genomic_DNA"/>
</dbReference>
<proteinExistence type="predicted"/>
<feature type="compositionally biased region" description="Basic and acidic residues" evidence="1">
    <location>
        <begin position="64"/>
        <end position="76"/>
    </location>
</feature>
<evidence type="ECO:0000313" key="2">
    <source>
        <dbReference type="EMBL" id="SCL14374.1"/>
    </source>
</evidence>
<feature type="region of interest" description="Disordered" evidence="1">
    <location>
        <begin position="1"/>
        <end position="114"/>
    </location>
</feature>
<dbReference type="AlphaFoldDB" id="A0A1C6RBE8"/>